<protein>
    <recommendedName>
        <fullName evidence="5">5-formyltetrahydrofolate cyclo-ligase</fullName>
        <ecNumber evidence="5">6.3.3.2</ecNumber>
    </recommendedName>
</protein>
<evidence type="ECO:0000256" key="4">
    <source>
        <dbReference type="PIRSR" id="PIRSR006806-1"/>
    </source>
</evidence>
<dbReference type="OrthoDB" id="9801938at2"/>
<dbReference type="GO" id="GO:0030272">
    <property type="term" value="F:5-formyltetrahydrofolate cyclo-ligase activity"/>
    <property type="evidence" value="ECO:0007669"/>
    <property type="project" value="UniProtKB-EC"/>
</dbReference>
<feature type="binding site" evidence="4">
    <location>
        <position position="56"/>
    </location>
    <ligand>
        <name>substrate</name>
    </ligand>
</feature>
<dbReference type="GO" id="GO:0046872">
    <property type="term" value="F:metal ion binding"/>
    <property type="evidence" value="ECO:0007669"/>
    <property type="project" value="UniProtKB-KW"/>
</dbReference>
<dbReference type="AlphaFoldDB" id="A0A4U1BEB9"/>
<dbReference type="RefSeq" id="WP_136853351.1">
    <property type="nucleotide sequence ID" value="NZ_SWCI01000006.1"/>
</dbReference>
<organism evidence="6 7">
    <name type="scientific">Ferrimonas sediminicola</name>
    <dbReference type="NCBI Taxonomy" id="2569538"/>
    <lineage>
        <taxon>Bacteria</taxon>
        <taxon>Pseudomonadati</taxon>
        <taxon>Pseudomonadota</taxon>
        <taxon>Gammaproteobacteria</taxon>
        <taxon>Alteromonadales</taxon>
        <taxon>Ferrimonadaceae</taxon>
        <taxon>Ferrimonas</taxon>
    </lineage>
</organism>
<dbReference type="GO" id="GO:0005524">
    <property type="term" value="F:ATP binding"/>
    <property type="evidence" value="ECO:0007669"/>
    <property type="project" value="UniProtKB-KW"/>
</dbReference>
<dbReference type="SUPFAM" id="SSF100950">
    <property type="entry name" value="NagB/RpiA/CoA transferase-like"/>
    <property type="match status" value="1"/>
</dbReference>
<keyword evidence="5" id="KW-0479">Metal-binding</keyword>
<keyword evidence="5" id="KW-0460">Magnesium</keyword>
<dbReference type="PANTHER" id="PTHR23407">
    <property type="entry name" value="ATPASE INHIBITOR/5-FORMYLTETRAHYDROFOLATE CYCLO-LIGASE"/>
    <property type="match status" value="1"/>
</dbReference>
<evidence type="ECO:0000313" key="6">
    <source>
        <dbReference type="EMBL" id="TKB48674.1"/>
    </source>
</evidence>
<gene>
    <name evidence="6" type="ORF">FCL40_10985</name>
</gene>
<feature type="binding site" evidence="4">
    <location>
        <begin position="5"/>
        <end position="9"/>
    </location>
    <ligand>
        <name>ATP</name>
        <dbReference type="ChEBI" id="CHEBI:30616"/>
    </ligand>
</feature>
<evidence type="ECO:0000313" key="7">
    <source>
        <dbReference type="Proteomes" id="UP000305674"/>
    </source>
</evidence>
<sequence length="197" mass="23044">MPQDRQTLRRHLRQARRALSAEQQRRASQQLAHRLNDRPEIQRAQTIALYLANDGEPSLMPLARLLWQQQKTLMLPVMHRDNGREMLFQRFEPDTPMAINRYHIAEPVWAPEQVIAREGIDLMLLPLVGFDHLGNRLGMGAGFYDRYLEGNSPRPLLVGIAHECQRLERLDHQSWDIPLNAVATPEHWLDTREDLRR</sequence>
<comment type="catalytic activity">
    <reaction evidence="5">
        <text>(6S)-5-formyl-5,6,7,8-tetrahydrofolate + ATP = (6R)-5,10-methenyltetrahydrofolate + ADP + phosphate</text>
        <dbReference type="Rhea" id="RHEA:10488"/>
        <dbReference type="ChEBI" id="CHEBI:30616"/>
        <dbReference type="ChEBI" id="CHEBI:43474"/>
        <dbReference type="ChEBI" id="CHEBI:57455"/>
        <dbReference type="ChEBI" id="CHEBI:57457"/>
        <dbReference type="ChEBI" id="CHEBI:456216"/>
        <dbReference type="EC" id="6.3.3.2"/>
    </reaction>
</comment>
<evidence type="ECO:0000256" key="3">
    <source>
        <dbReference type="ARBA" id="ARBA00022840"/>
    </source>
</evidence>
<dbReference type="PIRSF" id="PIRSF006806">
    <property type="entry name" value="FTHF_cligase"/>
    <property type="match status" value="1"/>
</dbReference>
<dbReference type="GO" id="GO:0009396">
    <property type="term" value="P:folic acid-containing compound biosynthetic process"/>
    <property type="evidence" value="ECO:0007669"/>
    <property type="project" value="TreeGrafter"/>
</dbReference>
<evidence type="ECO:0000256" key="2">
    <source>
        <dbReference type="ARBA" id="ARBA00022741"/>
    </source>
</evidence>
<name>A0A4U1BEB9_9GAMM</name>
<feature type="binding site" evidence="4">
    <location>
        <begin position="136"/>
        <end position="144"/>
    </location>
    <ligand>
        <name>ATP</name>
        <dbReference type="ChEBI" id="CHEBI:30616"/>
    </ligand>
</feature>
<dbReference type="GO" id="GO:0035999">
    <property type="term" value="P:tetrahydrofolate interconversion"/>
    <property type="evidence" value="ECO:0007669"/>
    <property type="project" value="TreeGrafter"/>
</dbReference>
<dbReference type="EC" id="6.3.3.2" evidence="5"/>
<dbReference type="InterPro" id="IPR002698">
    <property type="entry name" value="FTHF_cligase"/>
</dbReference>
<dbReference type="PANTHER" id="PTHR23407:SF1">
    <property type="entry name" value="5-FORMYLTETRAHYDROFOLATE CYCLO-LIGASE"/>
    <property type="match status" value="1"/>
</dbReference>
<keyword evidence="2 4" id="KW-0547">Nucleotide-binding</keyword>
<feature type="binding site" evidence="4">
    <location>
        <position position="51"/>
    </location>
    <ligand>
        <name>substrate</name>
    </ligand>
</feature>
<dbReference type="InterPro" id="IPR024185">
    <property type="entry name" value="FTHF_cligase-like_sf"/>
</dbReference>
<dbReference type="EMBL" id="SWCI01000006">
    <property type="protein sequence ID" value="TKB48674.1"/>
    <property type="molecule type" value="Genomic_DNA"/>
</dbReference>
<dbReference type="InterPro" id="IPR037171">
    <property type="entry name" value="NagB/RpiA_transferase-like"/>
</dbReference>
<dbReference type="Proteomes" id="UP000305674">
    <property type="component" value="Unassembled WGS sequence"/>
</dbReference>
<accession>A0A4U1BEB9</accession>
<evidence type="ECO:0000256" key="5">
    <source>
        <dbReference type="RuleBase" id="RU361279"/>
    </source>
</evidence>
<keyword evidence="3 4" id="KW-0067">ATP-binding</keyword>
<reference evidence="6 7" key="1">
    <citation type="submission" date="2019-04" db="EMBL/GenBank/DDBJ databases">
        <authorList>
            <person name="Hwang J.C."/>
        </authorList>
    </citation>
    <scope>NUCLEOTIDE SEQUENCE [LARGE SCALE GENOMIC DNA]</scope>
    <source>
        <strain evidence="6 7">IMCC35001</strain>
    </source>
</reference>
<comment type="similarity">
    <text evidence="1 5">Belongs to the 5-formyltetrahydrofolate cyclo-ligase family.</text>
</comment>
<dbReference type="NCBIfam" id="TIGR02727">
    <property type="entry name" value="MTHFS_bact"/>
    <property type="match status" value="1"/>
</dbReference>
<comment type="cofactor">
    <cofactor evidence="5">
        <name>Mg(2+)</name>
        <dbReference type="ChEBI" id="CHEBI:18420"/>
    </cofactor>
</comment>
<comment type="caution">
    <text evidence="6">The sequence shown here is derived from an EMBL/GenBank/DDBJ whole genome shotgun (WGS) entry which is preliminary data.</text>
</comment>
<dbReference type="Gene3D" id="3.40.50.10420">
    <property type="entry name" value="NagB/RpiA/CoA transferase-like"/>
    <property type="match status" value="1"/>
</dbReference>
<evidence type="ECO:0000256" key="1">
    <source>
        <dbReference type="ARBA" id="ARBA00010638"/>
    </source>
</evidence>
<keyword evidence="6" id="KW-0436">Ligase</keyword>
<dbReference type="Pfam" id="PF01812">
    <property type="entry name" value="5-FTHF_cyc-lig"/>
    <property type="match status" value="1"/>
</dbReference>
<keyword evidence="7" id="KW-1185">Reference proteome</keyword>
<proteinExistence type="inferred from homology"/>